<dbReference type="AlphaFoldDB" id="A0AA38MKQ3"/>
<reference evidence="1" key="1">
    <citation type="journal article" date="2023" name="G3 (Bethesda)">
        <title>Whole genome assemblies of Zophobas morio and Tenebrio molitor.</title>
        <authorList>
            <person name="Kaur S."/>
            <person name="Stinson S.A."/>
            <person name="diCenzo G.C."/>
        </authorList>
    </citation>
    <scope>NUCLEOTIDE SEQUENCE</scope>
    <source>
        <strain evidence="1">QUZm001</strain>
    </source>
</reference>
<proteinExistence type="predicted"/>
<name>A0AA38MKQ3_9CUCU</name>
<dbReference type="Proteomes" id="UP001168821">
    <property type="component" value="Unassembled WGS sequence"/>
</dbReference>
<comment type="caution">
    <text evidence="1">The sequence shown here is derived from an EMBL/GenBank/DDBJ whole genome shotgun (WGS) entry which is preliminary data.</text>
</comment>
<evidence type="ECO:0000313" key="1">
    <source>
        <dbReference type="EMBL" id="KAJ3659634.1"/>
    </source>
</evidence>
<dbReference type="EMBL" id="JALNTZ010000003">
    <property type="protein sequence ID" value="KAJ3659634.1"/>
    <property type="molecule type" value="Genomic_DNA"/>
</dbReference>
<protein>
    <submittedName>
        <fullName evidence="1">Uncharacterized protein</fullName>
    </submittedName>
</protein>
<gene>
    <name evidence="1" type="ORF">Zmor_011313</name>
</gene>
<evidence type="ECO:0000313" key="2">
    <source>
        <dbReference type="Proteomes" id="UP001168821"/>
    </source>
</evidence>
<keyword evidence="2" id="KW-1185">Reference proteome</keyword>
<accession>A0AA38MKQ3</accession>
<sequence>MHRPKIESAHAIVDGPGPLAKLVRDGVAYGLQSSPSGGAFHLLLRTTTGDRLHRGHHLTNHHRTPLTLLNRLTLDGSLRTTRLQQ</sequence>
<organism evidence="1 2">
    <name type="scientific">Zophobas morio</name>
    <dbReference type="NCBI Taxonomy" id="2755281"/>
    <lineage>
        <taxon>Eukaryota</taxon>
        <taxon>Metazoa</taxon>
        <taxon>Ecdysozoa</taxon>
        <taxon>Arthropoda</taxon>
        <taxon>Hexapoda</taxon>
        <taxon>Insecta</taxon>
        <taxon>Pterygota</taxon>
        <taxon>Neoptera</taxon>
        <taxon>Endopterygota</taxon>
        <taxon>Coleoptera</taxon>
        <taxon>Polyphaga</taxon>
        <taxon>Cucujiformia</taxon>
        <taxon>Tenebrionidae</taxon>
        <taxon>Zophobas</taxon>
    </lineage>
</organism>